<accession>A0A9P9D3A4</accession>
<organism evidence="1 2">
    <name type="scientific">Dactylonectria estremocensis</name>
    <dbReference type="NCBI Taxonomy" id="1079267"/>
    <lineage>
        <taxon>Eukaryota</taxon>
        <taxon>Fungi</taxon>
        <taxon>Dikarya</taxon>
        <taxon>Ascomycota</taxon>
        <taxon>Pezizomycotina</taxon>
        <taxon>Sordariomycetes</taxon>
        <taxon>Hypocreomycetidae</taxon>
        <taxon>Hypocreales</taxon>
        <taxon>Nectriaceae</taxon>
        <taxon>Dactylonectria</taxon>
    </lineage>
</organism>
<dbReference type="OrthoDB" id="5044065at2759"/>
<reference evidence="1" key="1">
    <citation type="journal article" date="2021" name="Nat. Commun.">
        <title>Genetic determinants of endophytism in the Arabidopsis root mycobiome.</title>
        <authorList>
            <person name="Mesny F."/>
            <person name="Miyauchi S."/>
            <person name="Thiergart T."/>
            <person name="Pickel B."/>
            <person name="Atanasova L."/>
            <person name="Karlsson M."/>
            <person name="Huettel B."/>
            <person name="Barry K.W."/>
            <person name="Haridas S."/>
            <person name="Chen C."/>
            <person name="Bauer D."/>
            <person name="Andreopoulos W."/>
            <person name="Pangilinan J."/>
            <person name="LaButti K."/>
            <person name="Riley R."/>
            <person name="Lipzen A."/>
            <person name="Clum A."/>
            <person name="Drula E."/>
            <person name="Henrissat B."/>
            <person name="Kohler A."/>
            <person name="Grigoriev I.V."/>
            <person name="Martin F.M."/>
            <person name="Hacquard S."/>
        </authorList>
    </citation>
    <scope>NUCLEOTIDE SEQUENCE</scope>
    <source>
        <strain evidence="1">MPI-CAGE-AT-0021</strain>
    </source>
</reference>
<dbReference type="EMBL" id="JAGMUU010000053">
    <property type="protein sequence ID" value="KAH7111906.1"/>
    <property type="molecule type" value="Genomic_DNA"/>
</dbReference>
<sequence length="75" mass="8690">MVPSLNRRCLKLIVHNSAECYPQRIVQELRNMDGRLRNTIKQQQKAVEATFIEWERGKSPTHESNTKLVEGKVAN</sequence>
<comment type="caution">
    <text evidence="1">The sequence shown here is derived from an EMBL/GenBank/DDBJ whole genome shotgun (WGS) entry which is preliminary data.</text>
</comment>
<gene>
    <name evidence="1" type="ORF">B0J13DRAFT_576185</name>
</gene>
<dbReference type="AlphaFoldDB" id="A0A9P9D3A4"/>
<evidence type="ECO:0000313" key="1">
    <source>
        <dbReference type="EMBL" id="KAH7111906.1"/>
    </source>
</evidence>
<evidence type="ECO:0000313" key="2">
    <source>
        <dbReference type="Proteomes" id="UP000717696"/>
    </source>
</evidence>
<keyword evidence="2" id="KW-1185">Reference proteome</keyword>
<name>A0A9P9D3A4_9HYPO</name>
<proteinExistence type="predicted"/>
<protein>
    <submittedName>
        <fullName evidence="1">Uncharacterized protein</fullName>
    </submittedName>
</protein>
<dbReference type="Proteomes" id="UP000717696">
    <property type="component" value="Unassembled WGS sequence"/>
</dbReference>